<gene>
    <name evidence="8" type="ORF">ACFSQW_04345</name>
</gene>
<reference evidence="9" key="1">
    <citation type="journal article" date="2019" name="Int. J. Syst. Evol. Microbiol.">
        <title>The Global Catalogue of Microorganisms (GCM) 10K type strain sequencing project: providing services to taxonomists for standard genome sequencing and annotation.</title>
        <authorList>
            <consortium name="The Broad Institute Genomics Platform"/>
            <consortium name="The Broad Institute Genome Sequencing Center for Infectious Disease"/>
            <person name="Wu L."/>
            <person name="Ma J."/>
        </authorList>
    </citation>
    <scope>NUCLEOTIDE SEQUENCE [LARGE SCALE GENOMIC DNA]</scope>
    <source>
        <strain evidence="9">KCTC 52298</strain>
    </source>
</reference>
<dbReference type="Pfam" id="PF00171">
    <property type="entry name" value="Aldedh"/>
    <property type="match status" value="1"/>
</dbReference>
<evidence type="ECO:0000313" key="9">
    <source>
        <dbReference type="Proteomes" id="UP001597440"/>
    </source>
</evidence>
<dbReference type="PANTHER" id="PTHR43570">
    <property type="entry name" value="ALDEHYDE DEHYDROGENASE"/>
    <property type="match status" value="1"/>
</dbReference>
<dbReference type="Proteomes" id="UP001597440">
    <property type="component" value="Unassembled WGS sequence"/>
</dbReference>
<dbReference type="PANTHER" id="PTHR43570:SF20">
    <property type="entry name" value="ALDEHYDE DEHYDROGENASE ALDX-RELATED"/>
    <property type="match status" value="1"/>
</dbReference>
<dbReference type="Gene3D" id="3.40.309.10">
    <property type="entry name" value="Aldehyde Dehydrogenase, Chain A, domain 2"/>
    <property type="match status" value="1"/>
</dbReference>
<dbReference type="InterPro" id="IPR016161">
    <property type="entry name" value="Ald_DH/histidinol_DH"/>
</dbReference>
<evidence type="ECO:0000256" key="1">
    <source>
        <dbReference type="ARBA" id="ARBA00009986"/>
    </source>
</evidence>
<accession>A0ABW5KZ47</accession>
<comment type="similarity">
    <text evidence="1 4 6">Belongs to the aldehyde dehydrogenase family.</text>
</comment>
<dbReference type="EMBL" id="JBHULD010000004">
    <property type="protein sequence ID" value="MFD2553608.1"/>
    <property type="molecule type" value="Genomic_DNA"/>
</dbReference>
<keyword evidence="2 4" id="KW-0560">Oxidoreductase</keyword>
<feature type="domain" description="Aldehyde dehydrogenase" evidence="7">
    <location>
        <begin position="18"/>
        <end position="433"/>
    </location>
</feature>
<evidence type="ECO:0000256" key="5">
    <source>
        <dbReference type="PROSITE-ProRule" id="PRU10007"/>
    </source>
</evidence>
<dbReference type="Gene3D" id="3.40.605.10">
    <property type="entry name" value="Aldehyde Dehydrogenase, Chain A, domain 1"/>
    <property type="match status" value="1"/>
</dbReference>
<sequence length="465" mass="52115">MQQQLKTIFEGQKAQRQQTGVPSVQERIAYLKKLKYSIQQRESAVFNALALDLRKSEFEAAVTEVYFIYSEIDFAIRHLRHWTRPKRTKSTLSNLFTKNRITYQPKGTCLVIAPWNYPFQLTMGPLISALAAGNTVMIKPSEYSIHTSNIIFEILSAVFDPSLVYCALGDQEISTTLLALPFDHIFFTGSTQVGQIVMQAAAKHLSSVTLELGGKSPVLIDRDTDLQKVAEKVAWGKLLNAGQTCIAPDYLLIQQSQEEQFIQFFQAAVTRFIYKPSGAIDTDSYPKIITPKHLSRLQQLTDDACTRGACIAWKGTGDSKDTFAPTVLQNVPLDSRVMQEEIFGPILPIITYNTLEEAIKFVQDRPKPLALYIFSNSTKTTDHVLKNVSSGGACVNDVILHVSNLHLPFGGVNHSGTGSSHGYFGFKAFSHERSIMYQSKFGLSQLIYPPYTDKGRLLKWLKRLM</sequence>
<evidence type="ECO:0000256" key="3">
    <source>
        <dbReference type="ARBA" id="ARBA00023027"/>
    </source>
</evidence>
<dbReference type="PROSITE" id="PS00070">
    <property type="entry name" value="ALDEHYDE_DEHYDR_CYS"/>
    <property type="match status" value="1"/>
</dbReference>
<feature type="active site" evidence="5">
    <location>
        <position position="211"/>
    </location>
</feature>
<dbReference type="SUPFAM" id="SSF53720">
    <property type="entry name" value="ALDH-like"/>
    <property type="match status" value="1"/>
</dbReference>
<evidence type="ECO:0000313" key="8">
    <source>
        <dbReference type="EMBL" id="MFD2553608.1"/>
    </source>
</evidence>
<keyword evidence="9" id="KW-1185">Reference proteome</keyword>
<dbReference type="InterPro" id="IPR015590">
    <property type="entry name" value="Aldehyde_DH_dom"/>
</dbReference>
<dbReference type="PROSITE" id="PS00687">
    <property type="entry name" value="ALDEHYDE_DEHYDR_GLU"/>
    <property type="match status" value="1"/>
</dbReference>
<dbReference type="InterPro" id="IPR029510">
    <property type="entry name" value="Ald_DH_CS_GLU"/>
</dbReference>
<proteinExistence type="inferred from homology"/>
<name>A0ABW5KZ47_9SPHI</name>
<dbReference type="InterPro" id="IPR016162">
    <property type="entry name" value="Ald_DH_N"/>
</dbReference>
<evidence type="ECO:0000256" key="6">
    <source>
        <dbReference type="RuleBase" id="RU003345"/>
    </source>
</evidence>
<dbReference type="PIRSF" id="PIRSF036492">
    <property type="entry name" value="ALDH"/>
    <property type="match status" value="1"/>
</dbReference>
<evidence type="ECO:0000256" key="2">
    <source>
        <dbReference type="ARBA" id="ARBA00023002"/>
    </source>
</evidence>
<comment type="caution">
    <text evidence="8">The sequence shown here is derived from an EMBL/GenBank/DDBJ whole genome shotgun (WGS) entry which is preliminary data.</text>
</comment>
<dbReference type="InterPro" id="IPR012394">
    <property type="entry name" value="Aldehyde_DH_NAD(P)"/>
</dbReference>
<evidence type="ECO:0000259" key="7">
    <source>
        <dbReference type="Pfam" id="PF00171"/>
    </source>
</evidence>
<protein>
    <recommendedName>
        <fullName evidence="4">Aldehyde dehydrogenase</fullName>
    </recommendedName>
</protein>
<organism evidence="8 9">
    <name type="scientific">Sphingobacterium tabacisoli</name>
    <dbReference type="NCBI Taxonomy" id="2044855"/>
    <lineage>
        <taxon>Bacteria</taxon>
        <taxon>Pseudomonadati</taxon>
        <taxon>Bacteroidota</taxon>
        <taxon>Sphingobacteriia</taxon>
        <taxon>Sphingobacteriales</taxon>
        <taxon>Sphingobacteriaceae</taxon>
        <taxon>Sphingobacterium</taxon>
    </lineage>
</organism>
<keyword evidence="3" id="KW-0520">NAD</keyword>
<dbReference type="InterPro" id="IPR016163">
    <property type="entry name" value="Ald_DH_C"/>
</dbReference>
<evidence type="ECO:0000256" key="4">
    <source>
        <dbReference type="PIRNR" id="PIRNR036492"/>
    </source>
</evidence>
<dbReference type="InterPro" id="IPR016160">
    <property type="entry name" value="Ald_DH_CS_CYS"/>
</dbReference>